<evidence type="ECO:0000256" key="1">
    <source>
        <dbReference type="SAM" id="MobiDB-lite"/>
    </source>
</evidence>
<dbReference type="Proteomes" id="UP000282084">
    <property type="component" value="Unassembled WGS sequence"/>
</dbReference>
<feature type="region of interest" description="Disordered" evidence="1">
    <location>
        <begin position="277"/>
        <end position="318"/>
    </location>
</feature>
<proteinExistence type="predicted"/>
<keyword evidence="3" id="KW-1185">Reference proteome</keyword>
<sequence length="318" mass="33863">MHTTNRTTISLDALAALFPHHVATASDLLGLGLPQEELSARCRPGGPWQRVLPGILLLTGKPPSRPQLVQAALRYAGPGAQLTGADALQLHGMRAVPAAGPVQVLTTKPVEPTPRVRAARVRRLPPPVLRKGFLTAPLARAAVDAARASPDEEAARAVLTGAVCRGGVRVAELARAQSRDAEPVKQILRELAEGVRSVPQAWARAVLADLPLPPPRWNVEVRTPEGVPLGRADAWWARLGLAWQLSSHPDHRLTAAGVVVLRTTPQELRHAPHTVAQALSEAATQAQSRPRPPVSTTPAPPDPTTPQPPHLPPQRAHP</sequence>
<dbReference type="OrthoDB" id="4870610at2"/>
<accession>A0A495W5I0</accession>
<dbReference type="AlphaFoldDB" id="A0A495W5I0"/>
<protein>
    <submittedName>
        <fullName evidence="2">Uncharacterized protein</fullName>
    </submittedName>
</protein>
<reference evidence="2 3" key="1">
    <citation type="submission" date="2018-10" db="EMBL/GenBank/DDBJ databases">
        <title>Sequencing the genomes of 1000 actinobacteria strains.</title>
        <authorList>
            <person name="Klenk H.-P."/>
        </authorList>
    </citation>
    <scope>NUCLEOTIDE SEQUENCE [LARGE SCALE GENOMIC DNA]</scope>
    <source>
        <strain evidence="2 3">DSM 43800</strain>
    </source>
</reference>
<gene>
    <name evidence="2" type="ORF">C8E97_5615</name>
</gene>
<dbReference type="EMBL" id="RBXO01000001">
    <property type="protein sequence ID" value="RKT56902.1"/>
    <property type="molecule type" value="Genomic_DNA"/>
</dbReference>
<comment type="caution">
    <text evidence="2">The sequence shown here is derived from an EMBL/GenBank/DDBJ whole genome shotgun (WGS) entry which is preliminary data.</text>
</comment>
<organism evidence="2 3">
    <name type="scientific">Saccharothrix australiensis</name>
    <dbReference type="NCBI Taxonomy" id="2072"/>
    <lineage>
        <taxon>Bacteria</taxon>
        <taxon>Bacillati</taxon>
        <taxon>Actinomycetota</taxon>
        <taxon>Actinomycetes</taxon>
        <taxon>Pseudonocardiales</taxon>
        <taxon>Pseudonocardiaceae</taxon>
        <taxon>Saccharothrix</taxon>
    </lineage>
</organism>
<feature type="compositionally biased region" description="Pro residues" evidence="1">
    <location>
        <begin position="290"/>
        <end position="312"/>
    </location>
</feature>
<name>A0A495W5I0_9PSEU</name>
<dbReference type="RefSeq" id="WP_121008389.1">
    <property type="nucleotide sequence ID" value="NZ_RBXO01000001.1"/>
</dbReference>
<evidence type="ECO:0000313" key="3">
    <source>
        <dbReference type="Proteomes" id="UP000282084"/>
    </source>
</evidence>
<evidence type="ECO:0000313" key="2">
    <source>
        <dbReference type="EMBL" id="RKT56902.1"/>
    </source>
</evidence>